<sequence>MPYDLAKISMTALMRPAFHAGIALTRFDERIARSPVGQGFLERQNFADACASLWIDGELVHLEDLVLHDATRDIRTPTHELTIARDVLRTRRRIAAQSPDWALSVDGVRMLRQTSEVTAAGADGAEVTSTIRRAVPADPEGEGEDDDLPGVDYAAIDAVLARSEAAIEDARRPGRAGDSRATASRPEKDPMIYDLDWDEDARFDEWRVVLRQAEGLPAALQAIIALDAWNELSVLQHAPWLGRLLVASILRQAGITAGAHLAAINLGLKTIPVDRRRHRDRETRLLAIARGFLMAAEIGMKEHDRLVLARTLFEQKLEGRRTSSKLPELVELVMAKPLVSAGMVAKTLKVTPQAARRIVLDLDLREITGRGRFRAWGVM</sequence>
<dbReference type="Pfam" id="PF11972">
    <property type="entry name" value="HTH_13"/>
    <property type="match status" value="1"/>
</dbReference>
<dbReference type="AlphaFoldDB" id="K0Q5I3"/>
<dbReference type="STRING" id="1211777.BN77_p2160012"/>
<reference evidence="3 4" key="1">
    <citation type="journal article" date="2013" name="Genome Announc.">
        <title>Draft Genome Sequence of Rhizobium mesoamericanum STM3625, a Nitrogen-Fixing Symbiont of Mimosa pudica Isolated in French Guiana (South America).</title>
        <authorList>
            <person name="Moulin L."/>
            <person name="Mornico D."/>
            <person name="Melkonian R."/>
            <person name="Klonowska A."/>
        </authorList>
    </citation>
    <scope>NUCLEOTIDE SEQUENCE [LARGE SCALE GENOMIC DNA]</scope>
    <source>
        <strain evidence="3 4">STM3625</strain>
    </source>
</reference>
<dbReference type="InterPro" id="IPR011670">
    <property type="entry name" value="DUF1612"/>
</dbReference>
<evidence type="ECO:0000313" key="4">
    <source>
        <dbReference type="Proteomes" id="UP000009319"/>
    </source>
</evidence>
<feature type="domain" description="DUF1612" evidence="1">
    <location>
        <begin position="191"/>
        <end position="317"/>
    </location>
</feature>
<evidence type="ECO:0000259" key="2">
    <source>
        <dbReference type="Pfam" id="PF11972"/>
    </source>
</evidence>
<comment type="caution">
    <text evidence="3">The sequence shown here is derived from an EMBL/GenBank/DDBJ whole genome shotgun (WGS) entry which is preliminary data.</text>
</comment>
<dbReference type="RefSeq" id="WP_007539567.1">
    <property type="nucleotide sequence ID" value="NZ_HF536778.1"/>
</dbReference>
<dbReference type="InterPro" id="IPR048017">
    <property type="entry name" value="Y4cF-like"/>
</dbReference>
<name>K0Q5I3_9HYPH</name>
<evidence type="ECO:0000259" key="1">
    <source>
        <dbReference type="Pfam" id="PF07756"/>
    </source>
</evidence>
<dbReference type="Pfam" id="PF07756">
    <property type="entry name" value="DUF1612"/>
    <property type="match status" value="1"/>
</dbReference>
<dbReference type="Proteomes" id="UP000009319">
    <property type="component" value="Unassembled WGS sequence"/>
</dbReference>
<proteinExistence type="predicted"/>
<gene>
    <name evidence="3" type="ORF">BN77_p2160012</name>
</gene>
<evidence type="ECO:0000313" key="3">
    <source>
        <dbReference type="EMBL" id="CCM80077.1"/>
    </source>
</evidence>
<accession>K0Q5I3</accession>
<protein>
    <submittedName>
        <fullName evidence="3">Uncharacterized protein</fullName>
    </submittedName>
</protein>
<dbReference type="HOGENOM" id="CLU_062224_0_0_5"/>
<dbReference type="NCBIfam" id="NF040876">
    <property type="entry name" value="RHE_PE00001_fam"/>
    <property type="match status" value="1"/>
</dbReference>
<dbReference type="eggNOG" id="ENOG502Z8JD">
    <property type="taxonomic scope" value="Bacteria"/>
</dbReference>
<feature type="domain" description="HTH DNA binding" evidence="2">
    <location>
        <begin position="326"/>
        <end position="379"/>
    </location>
</feature>
<organism evidence="3 4">
    <name type="scientific">Rhizobium mesoamericanum STM3625</name>
    <dbReference type="NCBI Taxonomy" id="1211777"/>
    <lineage>
        <taxon>Bacteria</taxon>
        <taxon>Pseudomonadati</taxon>
        <taxon>Pseudomonadota</taxon>
        <taxon>Alphaproteobacteria</taxon>
        <taxon>Hyphomicrobiales</taxon>
        <taxon>Rhizobiaceae</taxon>
        <taxon>Rhizobium/Agrobacterium group</taxon>
        <taxon>Rhizobium</taxon>
    </lineage>
</organism>
<keyword evidence="4" id="KW-1185">Reference proteome</keyword>
<dbReference type="EMBL" id="CANI01000079">
    <property type="protein sequence ID" value="CCM80077.1"/>
    <property type="molecule type" value="Genomic_DNA"/>
</dbReference>
<dbReference type="InterPro" id="IPR021068">
    <property type="entry name" value="HTH_DNA-bd"/>
</dbReference>